<dbReference type="EMBL" id="OZ019893">
    <property type="protein sequence ID" value="CAK9189981.1"/>
    <property type="molecule type" value="Genomic_DNA"/>
</dbReference>
<gene>
    <name evidence="1" type="ORF">CSSPTR1EN2_LOCUS593</name>
</gene>
<evidence type="ECO:0000313" key="1">
    <source>
        <dbReference type="EMBL" id="CAK9189981.1"/>
    </source>
</evidence>
<protein>
    <submittedName>
        <fullName evidence="1">Uncharacterized protein</fullName>
    </submittedName>
</protein>
<sequence>MESSSFRLLQAGLGYDQLGSSRVCKDARIFMKVANEPIVLWLDFTKKLWYASFQISTALKSRFSIDN</sequence>
<name>A0ABP0T8W1_9BRYO</name>
<accession>A0ABP0T8W1</accession>
<dbReference type="Proteomes" id="UP001497512">
    <property type="component" value="Chromosome 1"/>
</dbReference>
<keyword evidence="2" id="KW-1185">Reference proteome</keyword>
<reference evidence="1 2" key="1">
    <citation type="submission" date="2024-02" db="EMBL/GenBank/DDBJ databases">
        <authorList>
            <consortium name="ELIXIR-Norway"/>
            <consortium name="Elixir Norway"/>
        </authorList>
    </citation>
    <scope>NUCLEOTIDE SEQUENCE [LARGE SCALE GENOMIC DNA]</scope>
</reference>
<proteinExistence type="predicted"/>
<evidence type="ECO:0000313" key="2">
    <source>
        <dbReference type="Proteomes" id="UP001497512"/>
    </source>
</evidence>
<organism evidence="1 2">
    <name type="scientific">Sphagnum troendelagicum</name>
    <dbReference type="NCBI Taxonomy" id="128251"/>
    <lineage>
        <taxon>Eukaryota</taxon>
        <taxon>Viridiplantae</taxon>
        <taxon>Streptophyta</taxon>
        <taxon>Embryophyta</taxon>
        <taxon>Bryophyta</taxon>
        <taxon>Sphagnophytina</taxon>
        <taxon>Sphagnopsida</taxon>
        <taxon>Sphagnales</taxon>
        <taxon>Sphagnaceae</taxon>
        <taxon>Sphagnum</taxon>
    </lineage>
</organism>